<proteinExistence type="predicted"/>
<dbReference type="Proteomes" id="UP001632038">
    <property type="component" value="Unassembled WGS sequence"/>
</dbReference>
<sequence>MESNGHIHCVAVYLSPKDKCLLMYELLDDSPLGWFELHRVDLNPIAALWPEMNNNNYSVLGIVRGEIEQESCVLLHVPGKVIQYRFCDRRFEVVLDLTKCEVDEEGKLQFRDRHTFQFIESLVPV</sequence>
<evidence type="ECO:0000313" key="2">
    <source>
        <dbReference type="Proteomes" id="UP001632038"/>
    </source>
</evidence>
<accession>A0ABD3CSY9</accession>
<organism evidence="1 2">
    <name type="scientific">Castilleja foliolosa</name>
    <dbReference type="NCBI Taxonomy" id="1961234"/>
    <lineage>
        <taxon>Eukaryota</taxon>
        <taxon>Viridiplantae</taxon>
        <taxon>Streptophyta</taxon>
        <taxon>Embryophyta</taxon>
        <taxon>Tracheophyta</taxon>
        <taxon>Spermatophyta</taxon>
        <taxon>Magnoliopsida</taxon>
        <taxon>eudicotyledons</taxon>
        <taxon>Gunneridae</taxon>
        <taxon>Pentapetalae</taxon>
        <taxon>asterids</taxon>
        <taxon>lamiids</taxon>
        <taxon>Lamiales</taxon>
        <taxon>Orobanchaceae</taxon>
        <taxon>Pedicularideae</taxon>
        <taxon>Castillejinae</taxon>
        <taxon>Castilleja</taxon>
    </lineage>
</organism>
<name>A0ABD3CSY9_9LAMI</name>
<evidence type="ECO:0008006" key="3">
    <source>
        <dbReference type="Google" id="ProtNLM"/>
    </source>
</evidence>
<gene>
    <name evidence="1" type="ORF">CASFOL_025668</name>
</gene>
<reference evidence="2" key="1">
    <citation type="journal article" date="2024" name="IScience">
        <title>Strigolactones Initiate the Formation of Haustorium-like Structures in Castilleja.</title>
        <authorList>
            <person name="Buerger M."/>
            <person name="Peterson D."/>
            <person name="Chory J."/>
        </authorList>
    </citation>
    <scope>NUCLEOTIDE SEQUENCE [LARGE SCALE GENOMIC DNA]</scope>
</reference>
<comment type="caution">
    <text evidence="1">The sequence shown here is derived from an EMBL/GenBank/DDBJ whole genome shotgun (WGS) entry which is preliminary data.</text>
</comment>
<protein>
    <recommendedName>
        <fullName evidence="3">F-box protein</fullName>
    </recommendedName>
</protein>
<evidence type="ECO:0000313" key="1">
    <source>
        <dbReference type="EMBL" id="KAL3632684.1"/>
    </source>
</evidence>
<dbReference type="EMBL" id="JAVIJP010000032">
    <property type="protein sequence ID" value="KAL3632684.1"/>
    <property type="molecule type" value="Genomic_DNA"/>
</dbReference>
<keyword evidence="2" id="KW-1185">Reference proteome</keyword>
<dbReference type="AlphaFoldDB" id="A0ABD3CSY9"/>